<organism evidence="1">
    <name type="scientific">Nakamurella sp. A5-74</name>
    <dbReference type="NCBI Taxonomy" id="3158264"/>
    <lineage>
        <taxon>Bacteria</taxon>
        <taxon>Bacillati</taxon>
        <taxon>Actinomycetota</taxon>
        <taxon>Actinomycetes</taxon>
        <taxon>Nakamurellales</taxon>
        <taxon>Nakamurellaceae</taxon>
        <taxon>Nakamurella</taxon>
    </lineage>
</organism>
<gene>
    <name evidence="1" type="ORF">ABLG96_10840</name>
</gene>
<evidence type="ECO:0000313" key="1">
    <source>
        <dbReference type="EMBL" id="XCG65726.1"/>
    </source>
</evidence>
<accession>A0AAU8DW69</accession>
<protein>
    <recommendedName>
        <fullName evidence="2">CBS domain-containing protein</fullName>
    </recommendedName>
</protein>
<name>A0AAU8DW69_9ACTN</name>
<evidence type="ECO:0008006" key="2">
    <source>
        <dbReference type="Google" id="ProtNLM"/>
    </source>
</evidence>
<dbReference type="InterPro" id="IPR046342">
    <property type="entry name" value="CBS_dom_sf"/>
</dbReference>
<reference evidence="1" key="1">
    <citation type="submission" date="2024-05" db="EMBL/GenBank/DDBJ databases">
        <authorList>
            <person name="Cai S.Y."/>
            <person name="Jin L.M."/>
            <person name="Li H.R."/>
        </authorList>
    </citation>
    <scope>NUCLEOTIDE SEQUENCE</scope>
    <source>
        <strain evidence="1">A5-74</strain>
    </source>
</reference>
<dbReference type="RefSeq" id="WP_353651331.1">
    <property type="nucleotide sequence ID" value="NZ_CP159218.1"/>
</dbReference>
<proteinExistence type="predicted"/>
<dbReference type="Gene3D" id="3.10.580.10">
    <property type="entry name" value="CBS-domain"/>
    <property type="match status" value="1"/>
</dbReference>
<dbReference type="AlphaFoldDB" id="A0AAU8DW69"/>
<sequence length="103" mass="11173">MRIRELVEPSATCDTRSHGALMTADRTAMAQSTSIDADLQSAAAEMIRLGTCSLVVKEGDDVVAVISAHDLLRAALADDDRQLCIDLGDHLVRMREQHVAAER</sequence>
<dbReference type="SUPFAM" id="SSF54631">
    <property type="entry name" value="CBS-domain pair"/>
    <property type="match status" value="1"/>
</dbReference>
<dbReference type="EMBL" id="CP159218">
    <property type="protein sequence ID" value="XCG65726.1"/>
    <property type="molecule type" value="Genomic_DNA"/>
</dbReference>